<sequence>MPTKNYGDLPQNVANICTWTWMCSRQNIHPNDAGYAVIAKAVVNAIPTAPPTSPTSSPSSSFSASSSSSSTVTTGPPVITDGPAGGGHDGLLLGFGLFGGAAIVVTGGAAWRVKRR</sequence>
<keyword evidence="4" id="KW-1185">Reference proteome</keyword>
<comment type="caution">
    <text evidence="3">The sequence shown here is derived from an EMBL/GenBank/DDBJ whole genome shotgun (WGS) entry which is preliminary data.</text>
</comment>
<accession>A0A563E1P8</accession>
<dbReference type="RefSeq" id="WP_146316551.1">
    <property type="nucleotide sequence ID" value="NZ_VCQV01000011.1"/>
</dbReference>
<dbReference type="EMBL" id="VCQV01000011">
    <property type="protein sequence ID" value="TWP36468.1"/>
    <property type="molecule type" value="Genomic_DNA"/>
</dbReference>
<dbReference type="SUPFAM" id="SSF52266">
    <property type="entry name" value="SGNH hydrolase"/>
    <property type="match status" value="1"/>
</dbReference>
<keyword evidence="2" id="KW-0472">Membrane</keyword>
<feature type="region of interest" description="Disordered" evidence="1">
    <location>
        <begin position="47"/>
        <end position="83"/>
    </location>
</feature>
<gene>
    <name evidence="3" type="ORF">FGL98_09610</name>
</gene>
<keyword evidence="2" id="KW-0812">Transmembrane</keyword>
<evidence type="ECO:0000256" key="2">
    <source>
        <dbReference type="SAM" id="Phobius"/>
    </source>
</evidence>
<feature type="compositionally biased region" description="Low complexity" evidence="1">
    <location>
        <begin position="54"/>
        <end position="82"/>
    </location>
</feature>
<evidence type="ECO:0008006" key="5">
    <source>
        <dbReference type="Google" id="ProtNLM"/>
    </source>
</evidence>
<evidence type="ECO:0000313" key="4">
    <source>
        <dbReference type="Proteomes" id="UP000320244"/>
    </source>
</evidence>
<feature type="transmembrane region" description="Helical" evidence="2">
    <location>
        <begin position="91"/>
        <end position="111"/>
    </location>
</feature>
<proteinExistence type="predicted"/>
<keyword evidence="2" id="KW-1133">Transmembrane helix</keyword>
<evidence type="ECO:0000313" key="3">
    <source>
        <dbReference type="EMBL" id="TWP36468.1"/>
    </source>
</evidence>
<organism evidence="3 4">
    <name type="scientific">Leekyejoonella antrihumi</name>
    <dbReference type="NCBI Taxonomy" id="1660198"/>
    <lineage>
        <taxon>Bacteria</taxon>
        <taxon>Bacillati</taxon>
        <taxon>Actinomycetota</taxon>
        <taxon>Actinomycetes</taxon>
        <taxon>Micrococcales</taxon>
        <taxon>Dermacoccaceae</taxon>
        <taxon>Leekyejoonella</taxon>
    </lineage>
</organism>
<reference evidence="3 4" key="2">
    <citation type="submission" date="2019-08" db="EMBL/GenBank/DDBJ databases">
        <title>Jejuicoccus antrihumi gen. nov., sp. nov., a new member of the family Dermacoccaceae isolated from a cave.</title>
        <authorList>
            <person name="Schumann P."/>
            <person name="Kim I.S."/>
        </authorList>
    </citation>
    <scope>NUCLEOTIDE SEQUENCE [LARGE SCALE GENOMIC DNA]</scope>
    <source>
        <strain evidence="3 4">C5-26</strain>
    </source>
</reference>
<dbReference type="OrthoDB" id="154486at2"/>
<name>A0A563E1P8_9MICO</name>
<dbReference type="AlphaFoldDB" id="A0A563E1P8"/>
<reference evidence="3 4" key="1">
    <citation type="submission" date="2019-05" db="EMBL/GenBank/DDBJ databases">
        <authorList>
            <person name="Lee S.D."/>
        </authorList>
    </citation>
    <scope>NUCLEOTIDE SEQUENCE [LARGE SCALE GENOMIC DNA]</scope>
    <source>
        <strain evidence="3 4">C5-26</strain>
    </source>
</reference>
<dbReference type="Proteomes" id="UP000320244">
    <property type="component" value="Unassembled WGS sequence"/>
</dbReference>
<protein>
    <recommendedName>
        <fullName evidence="5">SGNH hydrolase-type esterase domain-containing protein</fullName>
    </recommendedName>
</protein>
<evidence type="ECO:0000256" key="1">
    <source>
        <dbReference type="SAM" id="MobiDB-lite"/>
    </source>
</evidence>